<gene>
    <name evidence="1" type="ORF">O0235_05570</name>
</gene>
<reference evidence="1 2" key="1">
    <citation type="journal article" date="2023" name="ISME J.">
        <title>Thermophilic Dehalococcoidia with unusual traits shed light on an unexpected past.</title>
        <authorList>
            <person name="Palmer M."/>
            <person name="Covington J.K."/>
            <person name="Zhou E.M."/>
            <person name="Thomas S.C."/>
            <person name="Habib N."/>
            <person name="Seymour C.O."/>
            <person name="Lai D."/>
            <person name="Johnston J."/>
            <person name="Hashimi A."/>
            <person name="Jiao J.Y."/>
            <person name="Muok A.R."/>
            <person name="Liu L."/>
            <person name="Xian W.D."/>
            <person name="Zhi X.Y."/>
            <person name="Li M.M."/>
            <person name="Silva L.P."/>
            <person name="Bowen B.P."/>
            <person name="Louie K."/>
            <person name="Briegel A."/>
            <person name="Pett-Ridge J."/>
            <person name="Weber P.K."/>
            <person name="Tocheva E.I."/>
            <person name="Woyke T."/>
            <person name="Northen T.R."/>
            <person name="Mayali X."/>
            <person name="Li W.J."/>
            <person name="Hedlund B.P."/>
        </authorList>
    </citation>
    <scope>NUCLEOTIDE SEQUENCE [LARGE SCALE GENOMIC DNA]</scope>
    <source>
        <strain evidence="1 2">YIM 72310</strain>
    </source>
</reference>
<protein>
    <submittedName>
        <fullName evidence="1">Nitroreductase family deazaflavin-dependent oxidoreductase</fullName>
    </submittedName>
</protein>
<dbReference type="Pfam" id="PF04075">
    <property type="entry name" value="F420H2_quin_red"/>
    <property type="match status" value="1"/>
</dbReference>
<proteinExistence type="predicted"/>
<keyword evidence="2" id="KW-1185">Reference proteome</keyword>
<dbReference type="InterPro" id="IPR004378">
    <property type="entry name" value="F420H2_quin_Rdtase"/>
</dbReference>
<dbReference type="EMBL" id="CP115149">
    <property type="protein sequence ID" value="WBL37034.1"/>
    <property type="molecule type" value="Genomic_DNA"/>
</dbReference>
<accession>A0ABY7M944</accession>
<dbReference type="InterPro" id="IPR012349">
    <property type="entry name" value="Split_barrel_FMN-bd"/>
</dbReference>
<evidence type="ECO:0000313" key="2">
    <source>
        <dbReference type="Proteomes" id="UP001212803"/>
    </source>
</evidence>
<dbReference type="Proteomes" id="UP001212803">
    <property type="component" value="Chromosome"/>
</dbReference>
<dbReference type="Gene3D" id="2.30.110.10">
    <property type="entry name" value="Electron Transport, Fmn-binding Protein, Chain A"/>
    <property type="match status" value="1"/>
</dbReference>
<dbReference type="SUPFAM" id="SSF50475">
    <property type="entry name" value="FMN-binding split barrel"/>
    <property type="match status" value="1"/>
</dbReference>
<organism evidence="1 2">
    <name type="scientific">Tepidiforma flava</name>
    <dbReference type="NCBI Taxonomy" id="3004094"/>
    <lineage>
        <taxon>Bacteria</taxon>
        <taxon>Bacillati</taxon>
        <taxon>Chloroflexota</taxon>
        <taxon>Tepidiformia</taxon>
        <taxon>Tepidiformales</taxon>
        <taxon>Tepidiformaceae</taxon>
        <taxon>Tepidiforma</taxon>
    </lineage>
</organism>
<evidence type="ECO:0000313" key="1">
    <source>
        <dbReference type="EMBL" id="WBL37034.1"/>
    </source>
</evidence>
<dbReference type="NCBIfam" id="TIGR00026">
    <property type="entry name" value="hi_GC_TIGR00026"/>
    <property type="match status" value="1"/>
</dbReference>
<dbReference type="RefSeq" id="WP_270057548.1">
    <property type="nucleotide sequence ID" value="NZ_CP115149.1"/>
</dbReference>
<sequence length="146" mass="16371">MARMFRMNAGRRIANAAVRAGLALGVGERNTRLLVVRGRKSGTPMSTPVTLVVDGERRWLVSPYGERAWVKNLRAAGECELRRGRRTERVRAREVSADEAGPVLKRYAERVAITRPYFDAKPTDPVQRFIEEADRHPVFELTPAGG</sequence>
<name>A0ABY7M944_9CHLR</name>